<gene>
    <name evidence="1" type="ORF">DU506_14225</name>
</gene>
<evidence type="ECO:0000313" key="1">
    <source>
        <dbReference type="EMBL" id="RCV88733.1"/>
    </source>
</evidence>
<dbReference type="AlphaFoldDB" id="A0A368U0V1"/>
<protein>
    <recommendedName>
        <fullName evidence="3">Transposase</fullName>
    </recommendedName>
</protein>
<evidence type="ECO:0008006" key="3">
    <source>
        <dbReference type="Google" id="ProtNLM"/>
    </source>
</evidence>
<proteinExistence type="predicted"/>
<organism evidence="1 2">
    <name type="scientific">Vreelandella rituensis</name>
    <dbReference type="NCBI Taxonomy" id="2282306"/>
    <lineage>
        <taxon>Bacteria</taxon>
        <taxon>Pseudomonadati</taxon>
        <taxon>Pseudomonadota</taxon>
        <taxon>Gammaproteobacteria</taxon>
        <taxon>Oceanospirillales</taxon>
        <taxon>Halomonadaceae</taxon>
        <taxon>Vreelandella</taxon>
    </lineage>
</organism>
<comment type="caution">
    <text evidence="1">The sequence shown here is derived from an EMBL/GenBank/DDBJ whole genome shotgun (WGS) entry which is preliminary data.</text>
</comment>
<sequence length="75" mass="9252">MEIVNTVLQQMSSLKKPQRRFIRVLLPLLMCLRGRVNFRNLSRYSDYHEKTFSRWYRRAFDFTEFNRLSFGSSRR</sequence>
<dbReference type="EMBL" id="QPIJ01000037">
    <property type="protein sequence ID" value="RCV88733.1"/>
    <property type="molecule type" value="Genomic_DNA"/>
</dbReference>
<accession>A0A368U0V1</accession>
<dbReference type="Proteomes" id="UP000253204">
    <property type="component" value="Unassembled WGS sequence"/>
</dbReference>
<name>A0A368U0V1_9GAMM</name>
<keyword evidence="2" id="KW-1185">Reference proteome</keyword>
<reference evidence="1 2" key="1">
    <citation type="submission" date="2018-07" db="EMBL/GenBank/DDBJ databases">
        <title>Halomonas rutogse sp. nov., isolated from Lake TangqianCo on Tibetan Plateau.</title>
        <authorList>
            <person name="Lu H."/>
            <person name="Xing P."/>
            <person name="Wu Q."/>
        </authorList>
    </citation>
    <scope>NUCLEOTIDE SEQUENCE [LARGE SCALE GENOMIC DNA]</scope>
    <source>
        <strain evidence="1 2">TQ8S</strain>
    </source>
</reference>
<evidence type="ECO:0000313" key="2">
    <source>
        <dbReference type="Proteomes" id="UP000253204"/>
    </source>
</evidence>